<dbReference type="InterPro" id="IPR023404">
    <property type="entry name" value="rSAM_horseshoe"/>
</dbReference>
<evidence type="ECO:0000256" key="3">
    <source>
        <dbReference type="ARBA" id="ARBA00022723"/>
    </source>
</evidence>
<dbReference type="Gene3D" id="3.80.30.20">
    <property type="entry name" value="tm_1862 like domain"/>
    <property type="match status" value="1"/>
</dbReference>
<dbReference type="GO" id="GO:0005829">
    <property type="term" value="C:cytosol"/>
    <property type="evidence" value="ECO:0007669"/>
    <property type="project" value="TreeGrafter"/>
</dbReference>
<dbReference type="InterPro" id="IPR007197">
    <property type="entry name" value="rSAM"/>
</dbReference>
<dbReference type="GO" id="GO:0051536">
    <property type="term" value="F:iron-sulfur cluster binding"/>
    <property type="evidence" value="ECO:0007669"/>
    <property type="project" value="UniProtKB-KW"/>
</dbReference>
<dbReference type="GO" id="GO:0003824">
    <property type="term" value="F:catalytic activity"/>
    <property type="evidence" value="ECO:0007669"/>
    <property type="project" value="InterPro"/>
</dbReference>
<proteinExistence type="predicted"/>
<dbReference type="SUPFAM" id="SSF102114">
    <property type="entry name" value="Radical SAM enzymes"/>
    <property type="match status" value="1"/>
</dbReference>
<evidence type="ECO:0000256" key="1">
    <source>
        <dbReference type="ARBA" id="ARBA00001966"/>
    </source>
</evidence>
<keyword evidence="2" id="KW-0949">S-adenosyl-L-methionine</keyword>
<dbReference type="GO" id="GO:0046872">
    <property type="term" value="F:metal ion binding"/>
    <property type="evidence" value="ECO:0007669"/>
    <property type="project" value="UniProtKB-KW"/>
</dbReference>
<dbReference type="EMBL" id="LBXN01000020">
    <property type="protein sequence ID" value="KKR33252.1"/>
    <property type="molecule type" value="Genomic_DNA"/>
</dbReference>
<keyword evidence="3" id="KW-0479">Metal-binding</keyword>
<evidence type="ECO:0000313" key="8">
    <source>
        <dbReference type="Proteomes" id="UP000034539"/>
    </source>
</evidence>
<comment type="cofactor">
    <cofactor evidence="1">
        <name>[4Fe-4S] cluster</name>
        <dbReference type="ChEBI" id="CHEBI:49883"/>
    </cofactor>
</comment>
<dbReference type="PANTHER" id="PTHR43409:SF16">
    <property type="entry name" value="SLR0320 PROTEIN"/>
    <property type="match status" value="1"/>
</dbReference>
<dbReference type="InterPro" id="IPR058240">
    <property type="entry name" value="rSAM_sf"/>
</dbReference>
<keyword evidence="4" id="KW-0408">Iron</keyword>
<evidence type="ECO:0000259" key="6">
    <source>
        <dbReference type="Pfam" id="PF04055"/>
    </source>
</evidence>
<evidence type="ECO:0000256" key="2">
    <source>
        <dbReference type="ARBA" id="ARBA00022691"/>
    </source>
</evidence>
<dbReference type="Proteomes" id="UP000034539">
    <property type="component" value="Unassembled WGS sequence"/>
</dbReference>
<organism evidence="7 8">
    <name type="scientific">Candidatus Gottesmanbacteria bacterium GW2011_GWC2_39_8</name>
    <dbReference type="NCBI Taxonomy" id="1618450"/>
    <lineage>
        <taxon>Bacteria</taxon>
        <taxon>Candidatus Gottesmaniibacteriota</taxon>
    </lineage>
</organism>
<dbReference type="InterPro" id="IPR051198">
    <property type="entry name" value="BchE-like"/>
</dbReference>
<dbReference type="AlphaFoldDB" id="A0A0G0T604"/>
<evidence type="ECO:0000256" key="4">
    <source>
        <dbReference type="ARBA" id="ARBA00023004"/>
    </source>
</evidence>
<dbReference type="Pfam" id="PF04055">
    <property type="entry name" value="Radical_SAM"/>
    <property type="match status" value="1"/>
</dbReference>
<protein>
    <recommendedName>
        <fullName evidence="6">Radical SAM core domain-containing protein</fullName>
    </recommendedName>
</protein>
<keyword evidence="5" id="KW-0411">Iron-sulfur</keyword>
<evidence type="ECO:0000313" key="7">
    <source>
        <dbReference type="EMBL" id="KKR33252.1"/>
    </source>
</evidence>
<feature type="domain" description="Radical SAM core" evidence="6">
    <location>
        <begin position="5"/>
        <end position="80"/>
    </location>
</feature>
<dbReference type="PANTHER" id="PTHR43409">
    <property type="entry name" value="ANAEROBIC MAGNESIUM-PROTOPORPHYRIN IX MONOMETHYL ESTER CYCLASE-RELATED"/>
    <property type="match status" value="1"/>
</dbReference>
<gene>
    <name evidence="7" type="ORF">UT63_C0020G0022</name>
</gene>
<name>A0A0G0T604_9BACT</name>
<sequence length="90" mass="10340">MTLKRKHTIEICTNGIRADNVDEELLKLMKVSGCYFVAYGIESANPTILQNIKKNDTIDVMRDSIEIARKVGISCQGFLFLDYQEKQKRQ</sequence>
<accession>A0A0G0T604</accession>
<evidence type="ECO:0000256" key="5">
    <source>
        <dbReference type="ARBA" id="ARBA00023014"/>
    </source>
</evidence>
<comment type="caution">
    <text evidence="7">The sequence shown here is derived from an EMBL/GenBank/DDBJ whole genome shotgun (WGS) entry which is preliminary data.</text>
</comment>
<reference evidence="7 8" key="1">
    <citation type="journal article" date="2015" name="Nature">
        <title>rRNA introns, odd ribosomes, and small enigmatic genomes across a large radiation of phyla.</title>
        <authorList>
            <person name="Brown C.T."/>
            <person name="Hug L.A."/>
            <person name="Thomas B.C."/>
            <person name="Sharon I."/>
            <person name="Castelle C.J."/>
            <person name="Singh A."/>
            <person name="Wilkins M.J."/>
            <person name="Williams K.H."/>
            <person name="Banfield J.F."/>
        </authorList>
    </citation>
    <scope>NUCLEOTIDE SEQUENCE [LARGE SCALE GENOMIC DNA]</scope>
</reference>